<dbReference type="OrthoDB" id="9489777at2"/>
<dbReference type="AlphaFoldDB" id="A0A3M0G0Q5"/>
<comment type="caution">
    <text evidence="1">The sequence shown here is derived from an EMBL/GenBank/DDBJ whole genome shotgun (WGS) entry which is preliminary data.</text>
</comment>
<reference evidence="1 2" key="1">
    <citation type="submission" date="2018-10" db="EMBL/GenBank/DDBJ databases">
        <title>Tessaracoccus antarcticuss sp. nov., isolated from sediment.</title>
        <authorList>
            <person name="Zhou L.Y."/>
            <person name="Du Z.J."/>
        </authorList>
    </citation>
    <scope>NUCLEOTIDE SEQUENCE [LARGE SCALE GENOMIC DNA]</scope>
    <source>
        <strain evidence="1 2">JDX10</strain>
    </source>
</reference>
<accession>A0A3M0G0Q5</accession>
<dbReference type="EMBL" id="REFW01000004">
    <property type="protein sequence ID" value="RMB58198.1"/>
    <property type="molecule type" value="Genomic_DNA"/>
</dbReference>
<keyword evidence="2" id="KW-1185">Reference proteome</keyword>
<organism evidence="1 2">
    <name type="scientific">Tessaracoccus antarcticus</name>
    <dbReference type="NCBI Taxonomy" id="2479848"/>
    <lineage>
        <taxon>Bacteria</taxon>
        <taxon>Bacillati</taxon>
        <taxon>Actinomycetota</taxon>
        <taxon>Actinomycetes</taxon>
        <taxon>Propionibacteriales</taxon>
        <taxon>Propionibacteriaceae</taxon>
        <taxon>Tessaracoccus</taxon>
    </lineage>
</organism>
<dbReference type="Proteomes" id="UP000275256">
    <property type="component" value="Unassembled WGS sequence"/>
</dbReference>
<protein>
    <submittedName>
        <fullName evidence="1">Uncharacterized protein</fullName>
    </submittedName>
</protein>
<gene>
    <name evidence="1" type="ORF">EAX62_13365</name>
</gene>
<evidence type="ECO:0000313" key="1">
    <source>
        <dbReference type="EMBL" id="RMB58198.1"/>
    </source>
</evidence>
<proteinExistence type="predicted"/>
<dbReference type="RefSeq" id="WP_121902236.1">
    <property type="nucleotide sequence ID" value="NZ_REFW01000004.1"/>
</dbReference>
<evidence type="ECO:0000313" key="2">
    <source>
        <dbReference type="Proteomes" id="UP000275256"/>
    </source>
</evidence>
<sequence length="186" mass="21034">MSERVHTDEHEVITLRLGEQGIESVAFGNTWRSFYPGAVELSRALTALIVEGLPPATDEQAETLEDFGPMVGPMPDQQWNGFWNEFSLWREKSKRLRARVSAGESVAPAPLDEVIDPRERIFVGYTGGRFTTLAFQPDWVERAGIQELSDVASEFLRTIDLVSPRPVAPEIAEINEHRRNALRFLR</sequence>
<name>A0A3M0G0Q5_9ACTN</name>